<protein>
    <recommendedName>
        <fullName evidence="4">Tyr recombinase domain-containing protein</fullName>
    </recommendedName>
</protein>
<reference evidence="5 6" key="1">
    <citation type="submission" date="2018-10" db="EMBL/GenBank/DDBJ databases">
        <title>Co-occurring genomic capacity for anaerobic methane metabolism and dissimilatory sulfite reduction discovered in the Korarchaeota.</title>
        <authorList>
            <person name="Mckay L.J."/>
            <person name="Dlakic M."/>
            <person name="Fields M.W."/>
            <person name="Delmont T.O."/>
            <person name="Eren A.M."/>
            <person name="Jay Z.J."/>
            <person name="Klingelsmith K.B."/>
            <person name="Rusch D.B."/>
            <person name="Inskeep W.P."/>
        </authorList>
    </citation>
    <scope>NUCLEOTIDE SEQUENCE [LARGE SCALE GENOMIC DNA]</scope>
    <source>
        <strain evidence="5 6">WS</strain>
    </source>
</reference>
<dbReference type="InterPro" id="IPR050090">
    <property type="entry name" value="Tyrosine_recombinase_XerCD"/>
</dbReference>
<keyword evidence="2" id="KW-0238">DNA-binding</keyword>
<evidence type="ECO:0000259" key="4">
    <source>
        <dbReference type="PROSITE" id="PS51898"/>
    </source>
</evidence>
<dbReference type="GO" id="GO:0006310">
    <property type="term" value="P:DNA recombination"/>
    <property type="evidence" value="ECO:0007669"/>
    <property type="project" value="UniProtKB-KW"/>
</dbReference>
<dbReference type="InterPro" id="IPR013762">
    <property type="entry name" value="Integrase-like_cat_sf"/>
</dbReference>
<evidence type="ECO:0000256" key="3">
    <source>
        <dbReference type="ARBA" id="ARBA00023172"/>
    </source>
</evidence>
<keyword evidence="3" id="KW-0233">DNA recombination</keyword>
<keyword evidence="1" id="KW-0229">DNA integration</keyword>
<accession>A0A3R9PPS7</accession>
<dbReference type="GO" id="GO:0003677">
    <property type="term" value="F:DNA binding"/>
    <property type="evidence" value="ECO:0007669"/>
    <property type="project" value="UniProtKB-KW"/>
</dbReference>
<evidence type="ECO:0000313" key="5">
    <source>
        <dbReference type="EMBL" id="RSN67158.1"/>
    </source>
</evidence>
<dbReference type="InterPro" id="IPR011010">
    <property type="entry name" value="DNA_brk_join_enz"/>
</dbReference>
<dbReference type="Pfam" id="PF00589">
    <property type="entry name" value="Phage_integrase"/>
    <property type="match status" value="1"/>
</dbReference>
<sequence length="269" mass="30944">MSPGGGRMEEIIEAALAGLSNSSKRKYRVVFSSFLSMTPLVEAKPIHVRIWASRRESHVKRKTLKQQLYMLSRLFRIAGREDLSEEARSLAKEIRSPAPPPKVDEDLIRTYGEIEKLIEGAKPIVRAAIMMLAETGMRVGELVSLKWDDLDLGNRRALVKGKGDKSRYVYFTERTERFLRELERRGSRVFPVSDRTVRRWVSQLLKTHPHAVRHAFAVWFLSSGGSPRVLQHILGHSNLRTTEIYLDISQSLVEREYRLIVERSSRSTF</sequence>
<dbReference type="PROSITE" id="PS51898">
    <property type="entry name" value="TYR_RECOMBINASE"/>
    <property type="match status" value="1"/>
</dbReference>
<evidence type="ECO:0000256" key="1">
    <source>
        <dbReference type="ARBA" id="ARBA00022908"/>
    </source>
</evidence>
<dbReference type="PANTHER" id="PTHR30349:SF41">
    <property type="entry name" value="INTEGRASE_RECOMBINASE PROTEIN MJ0367-RELATED"/>
    <property type="match status" value="1"/>
</dbReference>
<dbReference type="CDD" id="cd00397">
    <property type="entry name" value="DNA_BRE_C"/>
    <property type="match status" value="1"/>
</dbReference>
<feature type="domain" description="Tyr recombinase" evidence="4">
    <location>
        <begin position="98"/>
        <end position="258"/>
    </location>
</feature>
<dbReference type="InterPro" id="IPR002104">
    <property type="entry name" value="Integrase_catalytic"/>
</dbReference>
<name>A0A3R9PPS7_9CREN</name>
<dbReference type="GO" id="GO:0015074">
    <property type="term" value="P:DNA integration"/>
    <property type="evidence" value="ECO:0007669"/>
    <property type="project" value="UniProtKB-KW"/>
</dbReference>
<dbReference type="EMBL" id="RCOR01000049">
    <property type="protein sequence ID" value="RSN67158.1"/>
    <property type="molecule type" value="Genomic_DNA"/>
</dbReference>
<dbReference type="Proteomes" id="UP000278149">
    <property type="component" value="Unassembled WGS sequence"/>
</dbReference>
<dbReference type="SUPFAM" id="SSF56349">
    <property type="entry name" value="DNA breaking-rejoining enzymes"/>
    <property type="match status" value="1"/>
</dbReference>
<dbReference type="Gene3D" id="1.10.443.10">
    <property type="entry name" value="Intergrase catalytic core"/>
    <property type="match status" value="1"/>
</dbReference>
<evidence type="ECO:0000313" key="6">
    <source>
        <dbReference type="Proteomes" id="UP000278149"/>
    </source>
</evidence>
<organism evidence="5 6">
    <name type="scientific">Candidatus Korarchaeum cryptofilum</name>
    <dbReference type="NCBI Taxonomy" id="498846"/>
    <lineage>
        <taxon>Archaea</taxon>
        <taxon>Thermoproteota</taxon>
        <taxon>Candidatus Korarchaeia</taxon>
        <taxon>Candidatus Korarchaeales</taxon>
        <taxon>Candidatus Korarchaeaceae</taxon>
        <taxon>Candidatus Korarchaeum</taxon>
    </lineage>
</organism>
<gene>
    <name evidence="5" type="ORF">D9Q81_09060</name>
</gene>
<comment type="caution">
    <text evidence="5">The sequence shown here is derived from an EMBL/GenBank/DDBJ whole genome shotgun (WGS) entry which is preliminary data.</text>
</comment>
<dbReference type="AlphaFoldDB" id="A0A3R9PPS7"/>
<evidence type="ECO:0000256" key="2">
    <source>
        <dbReference type="ARBA" id="ARBA00023125"/>
    </source>
</evidence>
<proteinExistence type="predicted"/>
<dbReference type="PANTHER" id="PTHR30349">
    <property type="entry name" value="PHAGE INTEGRASE-RELATED"/>
    <property type="match status" value="1"/>
</dbReference>